<dbReference type="GO" id="GO:0016787">
    <property type="term" value="F:hydrolase activity"/>
    <property type="evidence" value="ECO:0007669"/>
    <property type="project" value="UniProtKB-KW"/>
</dbReference>
<evidence type="ECO:0000256" key="1">
    <source>
        <dbReference type="ARBA" id="ARBA00022801"/>
    </source>
</evidence>
<feature type="domain" description="Helicase C-terminal" evidence="3">
    <location>
        <begin position="230"/>
        <end position="399"/>
    </location>
</feature>
<dbReference type="InterPro" id="IPR027417">
    <property type="entry name" value="P-loop_NTPase"/>
</dbReference>
<dbReference type="Gene3D" id="3.40.50.300">
    <property type="entry name" value="P-loop containing nucleotide triphosphate hydrolases"/>
    <property type="match status" value="1"/>
</dbReference>
<dbReference type="Pfam" id="PF00271">
    <property type="entry name" value="Helicase_C"/>
    <property type="match status" value="1"/>
</dbReference>
<dbReference type="InterPro" id="IPR049730">
    <property type="entry name" value="SNF2/RAD54-like_C"/>
</dbReference>
<dbReference type="InterPro" id="IPR001650">
    <property type="entry name" value="Helicase_C-like"/>
</dbReference>
<dbReference type="PROSITE" id="PS51194">
    <property type="entry name" value="HELICASE_CTER"/>
    <property type="match status" value="1"/>
</dbReference>
<accession>A0A0G4KW19</accession>
<dbReference type="EMBL" id="CVQI01004335">
    <property type="protein sequence ID" value="CRK13640.1"/>
    <property type="molecule type" value="Genomic_DNA"/>
</dbReference>
<dbReference type="CDD" id="cd18793">
    <property type="entry name" value="SF2_C_SNF"/>
    <property type="match status" value="1"/>
</dbReference>
<evidence type="ECO:0000256" key="2">
    <source>
        <dbReference type="SAM" id="MobiDB-lite"/>
    </source>
</evidence>
<protein>
    <recommendedName>
        <fullName evidence="3">Helicase C-terminal domain-containing protein</fullName>
    </recommendedName>
</protein>
<feature type="region of interest" description="Disordered" evidence="2">
    <location>
        <begin position="1"/>
        <end position="79"/>
    </location>
</feature>
<reference evidence="5" key="1">
    <citation type="submission" date="2015-05" db="EMBL/GenBank/DDBJ databases">
        <authorList>
            <person name="Fogelqvist Johan"/>
        </authorList>
    </citation>
    <scope>NUCLEOTIDE SEQUENCE [LARGE SCALE GENOMIC DNA]</scope>
</reference>
<dbReference type="Proteomes" id="UP000045706">
    <property type="component" value="Unassembled WGS sequence"/>
</dbReference>
<dbReference type="AlphaFoldDB" id="A0A0G4KW19"/>
<dbReference type="PANTHER" id="PTHR10799">
    <property type="entry name" value="SNF2/RAD54 HELICASE FAMILY"/>
    <property type="match status" value="1"/>
</dbReference>
<keyword evidence="1" id="KW-0378">Hydrolase</keyword>
<feature type="compositionally biased region" description="Low complexity" evidence="2">
    <location>
        <begin position="60"/>
        <end position="79"/>
    </location>
</feature>
<evidence type="ECO:0000313" key="5">
    <source>
        <dbReference type="Proteomes" id="UP000045706"/>
    </source>
</evidence>
<proteinExistence type="predicted"/>
<dbReference type="SUPFAM" id="SSF52540">
    <property type="entry name" value="P-loop containing nucleoside triphosphate hydrolases"/>
    <property type="match status" value="1"/>
</dbReference>
<evidence type="ECO:0000313" key="4">
    <source>
        <dbReference type="EMBL" id="CRK13640.1"/>
    </source>
</evidence>
<dbReference type="SMART" id="SM00490">
    <property type="entry name" value="HELICc"/>
    <property type="match status" value="1"/>
</dbReference>
<sequence length="406" mass="45311">MAGLAAGFSSSPPGRGFDDDDDDELARDTIPCSPYATQATQVINRTSLLPKHTEVPSSPPASSVVEVPASSPFQPKPAKAPFATRLAPAGTLFRPPPQLPRGVKRPAAEPIMISSDDEKSPSRGDIQPTAFKKRMTAFHYEPTERIDKLEKMTALTEQLFRRHFDDKKVEKMAGVLMRKVPQSELQQPNMEHLIGELKNCSDFELHLWCRDYKCLEGFDLPEGSWMESGKVTKMLELIHQYQANGDRVLVFSKFAKVIEILREVLHTDGIRHCVLYGATSVEERQGLINEFNENTDIPVFLLTTGAGGTGINLTSANKVIIFDQSDNPQDDIQAENRAHRLGQTRDVEVIRLLARRTIEELIFKACEKKIELANKVTGAVEDLGKNAEINLEKEVRRMLADQLTPP</sequence>
<feature type="compositionally biased region" description="Polar residues" evidence="2">
    <location>
        <begin position="35"/>
        <end position="47"/>
    </location>
</feature>
<gene>
    <name evidence="4" type="ORF">BN1723_010131</name>
</gene>
<organism evidence="4 5">
    <name type="scientific">Verticillium longisporum</name>
    <name type="common">Verticillium dahliae var. longisporum</name>
    <dbReference type="NCBI Taxonomy" id="100787"/>
    <lineage>
        <taxon>Eukaryota</taxon>
        <taxon>Fungi</taxon>
        <taxon>Dikarya</taxon>
        <taxon>Ascomycota</taxon>
        <taxon>Pezizomycotina</taxon>
        <taxon>Sordariomycetes</taxon>
        <taxon>Hypocreomycetidae</taxon>
        <taxon>Glomerellales</taxon>
        <taxon>Plectosphaerellaceae</taxon>
        <taxon>Verticillium</taxon>
    </lineage>
</organism>
<evidence type="ECO:0000259" key="3">
    <source>
        <dbReference type="PROSITE" id="PS51194"/>
    </source>
</evidence>
<name>A0A0G4KW19_VERLO</name>